<protein>
    <submittedName>
        <fullName evidence="1">Uncharacterized protein</fullName>
    </submittedName>
</protein>
<comment type="caution">
    <text evidence="1">The sequence shown here is derived from an EMBL/GenBank/DDBJ whole genome shotgun (WGS) entry which is preliminary data.</text>
</comment>
<reference evidence="1" key="1">
    <citation type="journal article" date="2015" name="Nature">
        <title>Complex archaea that bridge the gap between prokaryotes and eukaryotes.</title>
        <authorList>
            <person name="Spang A."/>
            <person name="Saw J.H."/>
            <person name="Jorgensen S.L."/>
            <person name="Zaremba-Niedzwiedzka K."/>
            <person name="Martijn J."/>
            <person name="Lind A.E."/>
            <person name="van Eijk R."/>
            <person name="Schleper C."/>
            <person name="Guy L."/>
            <person name="Ettema T.J."/>
        </authorList>
    </citation>
    <scope>NUCLEOTIDE SEQUENCE</scope>
</reference>
<evidence type="ECO:0000313" key="1">
    <source>
        <dbReference type="EMBL" id="KKL22108.1"/>
    </source>
</evidence>
<sequence>MPEYELLEDKNILIIKPSLIYKSQNSIEALKEITDLIVKYGYPNVLG</sequence>
<dbReference type="AlphaFoldDB" id="A0A0F9EDK2"/>
<name>A0A0F9EDK2_9ZZZZ</name>
<accession>A0A0F9EDK2</accession>
<feature type="non-terminal residue" evidence="1">
    <location>
        <position position="47"/>
    </location>
</feature>
<gene>
    <name evidence="1" type="ORF">LCGC14_2438730</name>
</gene>
<dbReference type="EMBL" id="LAZR01037475">
    <property type="protein sequence ID" value="KKL22108.1"/>
    <property type="molecule type" value="Genomic_DNA"/>
</dbReference>
<proteinExistence type="predicted"/>
<organism evidence="1">
    <name type="scientific">marine sediment metagenome</name>
    <dbReference type="NCBI Taxonomy" id="412755"/>
    <lineage>
        <taxon>unclassified sequences</taxon>
        <taxon>metagenomes</taxon>
        <taxon>ecological metagenomes</taxon>
    </lineage>
</organism>